<dbReference type="SMR" id="A0A6P1EGW1"/>
<dbReference type="InterPro" id="IPR003593">
    <property type="entry name" value="AAA+_ATPase"/>
</dbReference>
<dbReference type="PROSITE" id="PS50893">
    <property type="entry name" value="ABC_TRANSPORTER_2"/>
    <property type="match status" value="1"/>
</dbReference>
<dbReference type="RefSeq" id="WP_003550793.1">
    <property type="nucleotide sequence ID" value="NZ_CABKOL010000106.1"/>
</dbReference>
<evidence type="ECO:0000256" key="3">
    <source>
        <dbReference type="ARBA" id="ARBA00022840"/>
    </source>
</evidence>
<accession>A0A6P1EGW1</accession>
<dbReference type="AlphaFoldDB" id="A0A6P1EGW1"/>
<dbReference type="Pfam" id="PF00005">
    <property type="entry name" value="ABC_tran"/>
    <property type="match status" value="1"/>
</dbReference>
<dbReference type="SMART" id="SM00382">
    <property type="entry name" value="AAA"/>
    <property type="match status" value="1"/>
</dbReference>
<sequence length="228" mass="25326">MAKVLLQINHLKTVLDSFTLRDISFTATAGDIIGIIGENGSGKTSLLKSIVGIYPLSDGNIHLDTDQIGFAFDSIPFPQKLTIKELSNVLKNLLPSWQSKTFDAYVDSFNLPRNTPLEKFSKGMKMQFSVAVTLSHKASLLLFDEITSGLDPIVRNTVLEAIKNYVITNHAAVIMTTHNLDDVIKIGTRFILLDNGKIILERSINYDDNATSLEQDFVQAVKDWGNQR</sequence>
<evidence type="ECO:0000256" key="1">
    <source>
        <dbReference type="ARBA" id="ARBA00022448"/>
    </source>
</evidence>
<evidence type="ECO:0000313" key="6">
    <source>
        <dbReference type="Proteomes" id="UP000465035"/>
    </source>
</evidence>
<dbReference type="PANTHER" id="PTHR42939">
    <property type="entry name" value="ABC TRANSPORTER ATP-BINDING PROTEIN ALBC-RELATED"/>
    <property type="match status" value="1"/>
</dbReference>
<dbReference type="GeneID" id="69059500"/>
<evidence type="ECO:0000256" key="2">
    <source>
        <dbReference type="ARBA" id="ARBA00022741"/>
    </source>
</evidence>
<proteinExistence type="predicted"/>
<name>A0A6P1EGW1_LENHI</name>
<dbReference type="SUPFAM" id="SSF52540">
    <property type="entry name" value="P-loop containing nucleoside triphosphate hydrolases"/>
    <property type="match status" value="1"/>
</dbReference>
<feature type="domain" description="ABC transporter" evidence="4">
    <location>
        <begin position="5"/>
        <end position="220"/>
    </location>
</feature>
<dbReference type="GO" id="GO:0016887">
    <property type="term" value="F:ATP hydrolysis activity"/>
    <property type="evidence" value="ECO:0007669"/>
    <property type="project" value="InterPro"/>
</dbReference>
<dbReference type="Gene3D" id="3.40.50.300">
    <property type="entry name" value="P-loop containing nucleotide triphosphate hydrolases"/>
    <property type="match status" value="1"/>
</dbReference>
<dbReference type="CDD" id="cd03230">
    <property type="entry name" value="ABC_DR_subfamily_A"/>
    <property type="match status" value="1"/>
</dbReference>
<dbReference type="Proteomes" id="UP000465035">
    <property type="component" value="Chromosome"/>
</dbReference>
<organism evidence="5 6">
    <name type="scientific">Lentilactobacillus hilgardii</name>
    <name type="common">Lactobacillus hilgardii</name>
    <dbReference type="NCBI Taxonomy" id="1588"/>
    <lineage>
        <taxon>Bacteria</taxon>
        <taxon>Bacillati</taxon>
        <taxon>Bacillota</taxon>
        <taxon>Bacilli</taxon>
        <taxon>Lactobacillales</taxon>
        <taxon>Lactobacillaceae</taxon>
        <taxon>Lentilactobacillus</taxon>
    </lineage>
</organism>
<dbReference type="EMBL" id="CP047121">
    <property type="protein sequence ID" value="QHB53234.1"/>
    <property type="molecule type" value="Genomic_DNA"/>
</dbReference>
<keyword evidence="1" id="KW-0813">Transport</keyword>
<dbReference type="InterPro" id="IPR051782">
    <property type="entry name" value="ABC_Transporter_VariousFunc"/>
</dbReference>
<dbReference type="GO" id="GO:0005524">
    <property type="term" value="F:ATP binding"/>
    <property type="evidence" value="ECO:0007669"/>
    <property type="project" value="UniProtKB-KW"/>
</dbReference>
<evidence type="ECO:0000313" key="5">
    <source>
        <dbReference type="EMBL" id="QHB53234.1"/>
    </source>
</evidence>
<reference evidence="5 6" key="1">
    <citation type="submission" date="2019-12" db="EMBL/GenBank/DDBJ databases">
        <title>Lactobacillus hilgardii FLUB.</title>
        <authorList>
            <person name="Gustaw K."/>
        </authorList>
    </citation>
    <scope>NUCLEOTIDE SEQUENCE [LARGE SCALE GENOMIC DNA]</scope>
    <source>
        <strain evidence="5 6">FLUB</strain>
    </source>
</reference>
<dbReference type="PANTHER" id="PTHR42939:SF3">
    <property type="entry name" value="ABC TRANSPORTER ATP-BINDING COMPONENT"/>
    <property type="match status" value="1"/>
</dbReference>
<protein>
    <submittedName>
        <fullName evidence="5">ATP-binding cassette domain-containing protein</fullName>
    </submittedName>
</protein>
<dbReference type="InterPro" id="IPR003439">
    <property type="entry name" value="ABC_transporter-like_ATP-bd"/>
</dbReference>
<keyword evidence="3 5" id="KW-0067">ATP-binding</keyword>
<dbReference type="InterPro" id="IPR027417">
    <property type="entry name" value="P-loop_NTPase"/>
</dbReference>
<evidence type="ECO:0000259" key="4">
    <source>
        <dbReference type="PROSITE" id="PS50893"/>
    </source>
</evidence>
<gene>
    <name evidence="5" type="ORF">GQR93_14080</name>
</gene>
<keyword evidence="2" id="KW-0547">Nucleotide-binding</keyword>